<comment type="caution">
    <text evidence="1">The sequence shown here is derived from an EMBL/GenBank/DDBJ whole genome shotgun (WGS) entry which is preliminary data.</text>
</comment>
<sequence>MNKSNAKLPLATADSSLLQRSNTKLQENCLNNSQTLDSDVKFPLDKTTCKDQIEPRRAQKFLPKRKGLVRNRSTTKNMEIMMQNYTKARDRTKLRRPKDHFNFKPQTNNLRKIKKDRDKRKFIRKSSLKEHFSIKTIRKQKKLPDIVPSFLDSEFTNEKTRDEHYDNFKYSLKDMIDPRSNPKDGIPLIFKPTIRKSRENFLNQNIKYSNYPDGRIFRLNEDQYDARIPSDFRIIRGSLLPYNSNTRKRT</sequence>
<proteinExistence type="predicted"/>
<dbReference type="EMBL" id="CAMPGE010002892">
    <property type="protein sequence ID" value="CAI2361707.1"/>
    <property type="molecule type" value="Genomic_DNA"/>
</dbReference>
<dbReference type="Proteomes" id="UP001295684">
    <property type="component" value="Unassembled WGS sequence"/>
</dbReference>
<reference evidence="1" key="1">
    <citation type="submission" date="2023-07" db="EMBL/GenBank/DDBJ databases">
        <authorList>
            <consortium name="AG Swart"/>
            <person name="Singh M."/>
            <person name="Singh A."/>
            <person name="Seah K."/>
            <person name="Emmerich C."/>
        </authorList>
    </citation>
    <scope>NUCLEOTIDE SEQUENCE</scope>
    <source>
        <strain evidence="1">DP1</strain>
    </source>
</reference>
<keyword evidence="2" id="KW-1185">Reference proteome</keyword>
<name>A0AAD1U3P8_EUPCR</name>
<evidence type="ECO:0000313" key="1">
    <source>
        <dbReference type="EMBL" id="CAI2361707.1"/>
    </source>
</evidence>
<evidence type="ECO:0000313" key="2">
    <source>
        <dbReference type="Proteomes" id="UP001295684"/>
    </source>
</evidence>
<organism evidence="1 2">
    <name type="scientific">Euplotes crassus</name>
    <dbReference type="NCBI Taxonomy" id="5936"/>
    <lineage>
        <taxon>Eukaryota</taxon>
        <taxon>Sar</taxon>
        <taxon>Alveolata</taxon>
        <taxon>Ciliophora</taxon>
        <taxon>Intramacronucleata</taxon>
        <taxon>Spirotrichea</taxon>
        <taxon>Hypotrichia</taxon>
        <taxon>Euplotida</taxon>
        <taxon>Euplotidae</taxon>
        <taxon>Moneuplotes</taxon>
    </lineage>
</organism>
<protein>
    <submittedName>
        <fullName evidence="1">Uncharacterized protein</fullName>
    </submittedName>
</protein>
<accession>A0AAD1U3P8</accession>
<dbReference type="AlphaFoldDB" id="A0AAD1U3P8"/>
<gene>
    <name evidence="1" type="ORF">ECRASSUSDP1_LOCUS3019</name>
</gene>